<evidence type="ECO:0000313" key="5">
    <source>
        <dbReference type="EMBL" id="CDK28823.1"/>
    </source>
</evidence>
<dbReference type="InterPro" id="IPR036291">
    <property type="entry name" value="NAD(P)-bd_dom_sf"/>
</dbReference>
<dbReference type="PRINTS" id="PR00081">
    <property type="entry name" value="GDHRDH"/>
</dbReference>
<dbReference type="PRINTS" id="PR00080">
    <property type="entry name" value="SDRFAMILY"/>
</dbReference>
<dbReference type="PANTHER" id="PTHR42901:SF1">
    <property type="entry name" value="ALCOHOL DEHYDROGENASE"/>
    <property type="match status" value="1"/>
</dbReference>
<gene>
    <name evidence="5" type="ORF">KUCA_T00004808001</name>
</gene>
<dbReference type="InterPro" id="IPR002347">
    <property type="entry name" value="SDR_fam"/>
</dbReference>
<dbReference type="GO" id="GO:0016616">
    <property type="term" value="F:oxidoreductase activity, acting on the CH-OH group of donors, NAD or NADP as acceptor"/>
    <property type="evidence" value="ECO:0007669"/>
    <property type="project" value="UniProtKB-ARBA"/>
</dbReference>
<dbReference type="InterPro" id="IPR020904">
    <property type="entry name" value="Sc_DH/Rdtase_CS"/>
</dbReference>
<protein>
    <submittedName>
        <fullName evidence="5">Uncharacterized protein</fullName>
    </submittedName>
</protein>
<evidence type="ECO:0000256" key="1">
    <source>
        <dbReference type="ARBA" id="ARBA00006484"/>
    </source>
</evidence>
<reference evidence="5" key="2">
    <citation type="submission" date="2014-02" db="EMBL/GenBank/DDBJ databases">
        <title>Complete DNA sequence of /Kuraishia capsulata/ illustrates novel genomic features among budding yeasts (/Saccharomycotina/).</title>
        <authorList>
            <person name="Morales L."/>
            <person name="Noel B."/>
            <person name="Porcel B."/>
            <person name="Marcet-Houben M."/>
            <person name="Hullo M-F."/>
            <person name="Sacerdot C."/>
            <person name="Tekaia F."/>
            <person name="Leh-Louis V."/>
            <person name="Despons L."/>
            <person name="Khanna V."/>
            <person name="Aury J-M."/>
            <person name="Barbe V."/>
            <person name="Couloux A."/>
            <person name="Labadie K."/>
            <person name="Pelletier E."/>
            <person name="Souciet J-L."/>
            <person name="Boekhout T."/>
            <person name="Gabaldon T."/>
            <person name="Wincker P."/>
            <person name="Dujon B."/>
        </authorList>
    </citation>
    <scope>NUCLEOTIDE SEQUENCE</scope>
    <source>
        <strain evidence="5">CBS 1993</strain>
    </source>
</reference>
<organism evidence="5 6">
    <name type="scientific">Kuraishia capsulata CBS 1993</name>
    <dbReference type="NCBI Taxonomy" id="1382522"/>
    <lineage>
        <taxon>Eukaryota</taxon>
        <taxon>Fungi</taxon>
        <taxon>Dikarya</taxon>
        <taxon>Ascomycota</taxon>
        <taxon>Saccharomycotina</taxon>
        <taxon>Pichiomycetes</taxon>
        <taxon>Pichiales</taxon>
        <taxon>Pichiaceae</taxon>
        <taxon>Kuraishia</taxon>
    </lineage>
</organism>
<dbReference type="Proteomes" id="UP000019384">
    <property type="component" value="Unassembled WGS sequence"/>
</dbReference>
<comment type="similarity">
    <text evidence="1 4">Belongs to the short-chain dehydrogenases/reductases (SDR) family.</text>
</comment>
<dbReference type="EMBL" id="HG793130">
    <property type="protein sequence ID" value="CDK28823.1"/>
    <property type="molecule type" value="Genomic_DNA"/>
</dbReference>
<dbReference type="OrthoDB" id="6251714at2759"/>
<dbReference type="PROSITE" id="PS00061">
    <property type="entry name" value="ADH_SHORT"/>
    <property type="match status" value="1"/>
</dbReference>
<dbReference type="AlphaFoldDB" id="W6MR41"/>
<keyword evidence="6" id="KW-1185">Reference proteome</keyword>
<dbReference type="SUPFAM" id="SSF51735">
    <property type="entry name" value="NAD(P)-binding Rossmann-fold domains"/>
    <property type="match status" value="1"/>
</dbReference>
<evidence type="ECO:0000313" key="6">
    <source>
        <dbReference type="Proteomes" id="UP000019384"/>
    </source>
</evidence>
<dbReference type="PANTHER" id="PTHR42901">
    <property type="entry name" value="ALCOHOL DEHYDROGENASE"/>
    <property type="match status" value="1"/>
</dbReference>
<evidence type="ECO:0000256" key="4">
    <source>
        <dbReference type="RuleBase" id="RU000363"/>
    </source>
</evidence>
<sequence>MSYGAAAASRLAGKVVLITGASAGIGLATAKEFASAANGSIKLVLNARRLDNLNKLKSELLAAYPSLKIHAGVLDVSKVDTIKPYLDSLPDEFKEIDILVNNAGKALGLDKVGSIDPADVTTMFETNVIGMVAITQLVLQGMKERNRGDIVQLGSIAGREPYPGGSIYCATKASLRFFTHALRKELVDTKIRVMEIDPGNVETEFSLVRFKGDAERAKSVYADTEPLVAEDIAELIVFGCSRRENTVVAETLVFSTNQASPFHLYRGGN</sequence>
<dbReference type="Gene3D" id="3.40.50.720">
    <property type="entry name" value="NAD(P)-binding Rossmann-like Domain"/>
    <property type="match status" value="1"/>
</dbReference>
<dbReference type="HOGENOM" id="CLU_010194_2_10_1"/>
<proteinExistence type="inferred from homology"/>
<dbReference type="RefSeq" id="XP_022460813.1">
    <property type="nucleotide sequence ID" value="XM_022605931.1"/>
</dbReference>
<accession>W6MR41</accession>
<evidence type="ECO:0000256" key="3">
    <source>
        <dbReference type="ARBA" id="ARBA00023002"/>
    </source>
</evidence>
<evidence type="ECO:0000256" key="2">
    <source>
        <dbReference type="ARBA" id="ARBA00022857"/>
    </source>
</evidence>
<keyword evidence="3" id="KW-0560">Oxidoreductase</keyword>
<reference evidence="5" key="1">
    <citation type="submission" date="2013-12" db="EMBL/GenBank/DDBJ databases">
        <authorList>
            <person name="Genoscope - CEA"/>
        </authorList>
    </citation>
    <scope>NUCLEOTIDE SEQUENCE</scope>
    <source>
        <strain evidence="5">CBS 1993</strain>
    </source>
</reference>
<dbReference type="STRING" id="1382522.W6MR41"/>
<dbReference type="GeneID" id="34522201"/>
<name>W6MR41_9ASCO</name>
<dbReference type="Pfam" id="PF00106">
    <property type="entry name" value="adh_short"/>
    <property type="match status" value="1"/>
</dbReference>
<keyword evidence="2" id="KW-0521">NADP</keyword>
<dbReference type="FunFam" id="3.40.50.720:FF:000047">
    <property type="entry name" value="NADP-dependent L-serine/L-allo-threonine dehydrogenase"/>
    <property type="match status" value="1"/>
</dbReference>